<comment type="caution">
    <text evidence="1">The sequence shown here is derived from an EMBL/GenBank/DDBJ whole genome shotgun (WGS) entry which is preliminary data.</text>
</comment>
<reference evidence="1" key="1">
    <citation type="submission" date="2019-12" db="EMBL/GenBank/DDBJ databases">
        <title>Genome sequencing and annotation of Brassica cretica.</title>
        <authorList>
            <person name="Studholme D.J."/>
            <person name="Sarris P.F."/>
        </authorList>
    </citation>
    <scope>NUCLEOTIDE SEQUENCE</scope>
    <source>
        <strain evidence="1">PFS-001/15</strain>
        <tissue evidence="1">Leaf</tissue>
    </source>
</reference>
<dbReference type="EMBL" id="QGKW02000717">
    <property type="protein sequence ID" value="KAF2596969.1"/>
    <property type="molecule type" value="Genomic_DNA"/>
</dbReference>
<organism evidence="1 2">
    <name type="scientific">Brassica cretica</name>
    <name type="common">Mustard</name>
    <dbReference type="NCBI Taxonomy" id="69181"/>
    <lineage>
        <taxon>Eukaryota</taxon>
        <taxon>Viridiplantae</taxon>
        <taxon>Streptophyta</taxon>
        <taxon>Embryophyta</taxon>
        <taxon>Tracheophyta</taxon>
        <taxon>Spermatophyta</taxon>
        <taxon>Magnoliopsida</taxon>
        <taxon>eudicotyledons</taxon>
        <taxon>Gunneridae</taxon>
        <taxon>Pentapetalae</taxon>
        <taxon>rosids</taxon>
        <taxon>malvids</taxon>
        <taxon>Brassicales</taxon>
        <taxon>Brassicaceae</taxon>
        <taxon>Brassiceae</taxon>
        <taxon>Brassica</taxon>
    </lineage>
</organism>
<accession>A0A8S9KRB4</accession>
<evidence type="ECO:0000313" key="1">
    <source>
        <dbReference type="EMBL" id="KAF2596969.1"/>
    </source>
</evidence>
<dbReference type="AlphaFoldDB" id="A0A8S9KRB4"/>
<proteinExistence type="predicted"/>
<sequence length="702" mass="80951">MNQVTRSGQKDFQFTREEEKRLDVLCCNCTSLWRKDSRHSGAQGVSALVFLWDCLKIHSVSHGILGTRGRLRTLNDMSVSWLFQMVFFSQREGCCRRVEGDRFMRLHKFMEEGFTRLRVTHKIRWWQAASIRKKGFRAVLDLQSQGVCDYMHWSLGFSEGFHGVLGLNLHGISVSGGVLIYVGISALWYSLVSVKGVAEGLKEIDSCGYVFGVTHSFLLEWICENEELLIQGRVQLNGWRCQIEIDSGWKHVCFGFYAWDSVVVCFGFSGHMRGKQMGLQGITVAEQVELSGGICWQHQRFRVMFKARIESKGFWFEAVVIQVLQELQVSIDINWKFWRRRINRFVVTITTTTTSKTEEETFTEDDLKARDGFSEGFYGVLGLNLHGISVAGGVLIYVDISARWYSLVSVKGVAEGLKEIDSCGYVFGVTHSFLLEWICENEELLVQGRVRLNGWRCQIEIDSGRKHVCFGFSAWDSVVVCFGFSGHMRGKQMGLQGITVERIESKGFWFEAVVIQVLQELQVSIDISWKFWRRKISRFVVTITTTTTSETEEETFTEDDLKARDVFRDLRFFQRSQGMQVILAKDDQRILQLYSSFSEVLRARQKVSGCKKKTRIVTKSLKEISSELTIRGRYEEEAIVRRTSSDVDRCKREASTIEDYDRSMYILYHRSMSRREMRDLVPADFKPKASPNYKITPNEFLT</sequence>
<protein>
    <submittedName>
        <fullName evidence="1">Uncharacterized protein</fullName>
    </submittedName>
</protein>
<gene>
    <name evidence="1" type="ORF">F2Q68_00012220</name>
</gene>
<dbReference type="Proteomes" id="UP000712281">
    <property type="component" value="Unassembled WGS sequence"/>
</dbReference>
<name>A0A8S9KRB4_BRACR</name>
<evidence type="ECO:0000313" key="2">
    <source>
        <dbReference type="Proteomes" id="UP000712281"/>
    </source>
</evidence>